<comment type="cofactor">
    <cofactor evidence="1">
        <name>pyridoxal 5'-phosphate</name>
        <dbReference type="ChEBI" id="CHEBI:597326"/>
    </cofactor>
</comment>
<evidence type="ECO:0000256" key="3">
    <source>
        <dbReference type="ARBA" id="ARBA00022898"/>
    </source>
</evidence>
<dbReference type="GO" id="GO:0030170">
    <property type="term" value="F:pyridoxal phosphate binding"/>
    <property type="evidence" value="ECO:0007669"/>
    <property type="project" value="InterPro"/>
</dbReference>
<dbReference type="PANTHER" id="PTHR43525">
    <property type="entry name" value="PROTEIN MALY"/>
    <property type="match status" value="1"/>
</dbReference>
<keyword evidence="3" id="KW-0663">Pyridoxal phosphate</keyword>
<dbReference type="CDD" id="cd00609">
    <property type="entry name" value="AAT_like"/>
    <property type="match status" value="1"/>
</dbReference>
<protein>
    <recommendedName>
        <fullName evidence="2">cysteine-S-conjugate beta-lyase</fullName>
        <ecNumber evidence="2">4.4.1.13</ecNumber>
    </recommendedName>
</protein>
<dbReference type="EMBL" id="BJZQ01000025">
    <property type="protein sequence ID" value="GEO90634.1"/>
    <property type="molecule type" value="Genomic_DNA"/>
</dbReference>
<proteinExistence type="inferred from homology"/>
<gene>
    <name evidence="7" type="ORF">AFL01nite_29610</name>
</gene>
<dbReference type="InterPro" id="IPR051798">
    <property type="entry name" value="Class-II_PLP-Dep_Aminotrans"/>
</dbReference>
<keyword evidence="7" id="KW-0808">Transferase</keyword>
<dbReference type="Gene3D" id="3.90.1150.10">
    <property type="entry name" value="Aspartate Aminotransferase, domain 1"/>
    <property type="match status" value="1"/>
</dbReference>
<accession>A0A512HYX5</accession>
<evidence type="ECO:0000313" key="7">
    <source>
        <dbReference type="EMBL" id="GEO90634.1"/>
    </source>
</evidence>
<evidence type="ECO:0000259" key="6">
    <source>
        <dbReference type="Pfam" id="PF00155"/>
    </source>
</evidence>
<name>A0A512HYX5_9ACTN</name>
<evidence type="ECO:0000256" key="2">
    <source>
        <dbReference type="ARBA" id="ARBA00012224"/>
    </source>
</evidence>
<comment type="similarity">
    <text evidence="5">Belongs to the class-II pyridoxal-phosphate-dependent aminotransferase family. MalY/PatB cystathionine beta-lyase subfamily.</text>
</comment>
<keyword evidence="7" id="KW-0032">Aminotransferase</keyword>
<dbReference type="Proteomes" id="UP000321769">
    <property type="component" value="Unassembled WGS sequence"/>
</dbReference>
<dbReference type="EC" id="4.4.1.13" evidence="2"/>
<dbReference type="InterPro" id="IPR015424">
    <property type="entry name" value="PyrdxlP-dep_Trfase"/>
</dbReference>
<organism evidence="7 8">
    <name type="scientific">Aeromicrobium flavum</name>
    <dbReference type="NCBI Taxonomy" id="416568"/>
    <lineage>
        <taxon>Bacteria</taxon>
        <taxon>Bacillati</taxon>
        <taxon>Actinomycetota</taxon>
        <taxon>Actinomycetes</taxon>
        <taxon>Propionibacteriales</taxon>
        <taxon>Nocardioidaceae</taxon>
        <taxon>Aeromicrobium</taxon>
    </lineage>
</organism>
<dbReference type="Pfam" id="PF00155">
    <property type="entry name" value="Aminotran_1_2"/>
    <property type="match status" value="1"/>
</dbReference>
<dbReference type="AlphaFoldDB" id="A0A512HYX5"/>
<dbReference type="InterPro" id="IPR015422">
    <property type="entry name" value="PyrdxlP-dep_Trfase_small"/>
</dbReference>
<dbReference type="PANTHER" id="PTHR43525:SF2">
    <property type="entry name" value="CYSTATHIONINE BETA-LYASE-RELATED"/>
    <property type="match status" value="1"/>
</dbReference>
<comment type="caution">
    <text evidence="7">The sequence shown here is derived from an EMBL/GenBank/DDBJ whole genome shotgun (WGS) entry which is preliminary data.</text>
</comment>
<dbReference type="SUPFAM" id="SSF53383">
    <property type="entry name" value="PLP-dependent transferases"/>
    <property type="match status" value="1"/>
</dbReference>
<reference evidence="7 8" key="1">
    <citation type="submission" date="2019-07" db="EMBL/GenBank/DDBJ databases">
        <title>Whole genome shotgun sequence of Aeromicrobium flavum NBRC 107625.</title>
        <authorList>
            <person name="Hosoyama A."/>
            <person name="Uohara A."/>
            <person name="Ohji S."/>
            <person name="Ichikawa N."/>
        </authorList>
    </citation>
    <scope>NUCLEOTIDE SEQUENCE [LARGE SCALE GENOMIC DNA]</scope>
    <source>
        <strain evidence="7 8">NBRC 107625</strain>
    </source>
</reference>
<evidence type="ECO:0000313" key="8">
    <source>
        <dbReference type="Proteomes" id="UP000321769"/>
    </source>
</evidence>
<keyword evidence="4" id="KW-0456">Lyase</keyword>
<dbReference type="GO" id="GO:0008483">
    <property type="term" value="F:transaminase activity"/>
    <property type="evidence" value="ECO:0007669"/>
    <property type="project" value="UniProtKB-KW"/>
</dbReference>
<evidence type="ECO:0000256" key="1">
    <source>
        <dbReference type="ARBA" id="ARBA00001933"/>
    </source>
</evidence>
<dbReference type="InterPro" id="IPR004839">
    <property type="entry name" value="Aminotransferase_I/II_large"/>
</dbReference>
<keyword evidence="8" id="KW-1185">Reference proteome</keyword>
<dbReference type="RefSeq" id="WP_222593553.1">
    <property type="nucleotide sequence ID" value="NZ_BAAAYQ010000001.1"/>
</dbReference>
<sequence>MFDLGDDALRARDSLKWTTTPSDVLPAWVADMDVRVPEVVTRAVHDRLARGEVGYPDFEALDPLVAAFERRMADRCGWTPAPGRGRLFTDVIQAFQVVAELVTGEGDGIALHVPSYPVFLNSIAEAGRRIVPMPFGATAAELSDLWRRERVSLVVVVNPHNPLGRMLGEEELRVIADAAAELDLVVLADEIHADLALDDGRHVPFASLGPDVEDRTVTVTSASKAFNLAGLHCAVAHLGAARVREPLAALPFAYLGGVSTISRAAAVAAWTEGDAWLADLLAVLRRNRDTVSAWAAEVGVGVRPAEATYLAWLDFAGTPVAADPAGAILERGRVRLAPGLDFTAHTPVESGTFARLNFGTSPERLERILERMTAAVTGR</sequence>
<evidence type="ECO:0000256" key="5">
    <source>
        <dbReference type="ARBA" id="ARBA00037974"/>
    </source>
</evidence>
<dbReference type="Gene3D" id="3.40.640.10">
    <property type="entry name" value="Type I PLP-dependent aspartate aminotransferase-like (Major domain)"/>
    <property type="match status" value="1"/>
</dbReference>
<feature type="domain" description="Aminotransferase class I/classII large" evidence="6">
    <location>
        <begin position="37"/>
        <end position="371"/>
    </location>
</feature>
<evidence type="ECO:0000256" key="4">
    <source>
        <dbReference type="ARBA" id="ARBA00023239"/>
    </source>
</evidence>
<dbReference type="InterPro" id="IPR015421">
    <property type="entry name" value="PyrdxlP-dep_Trfase_major"/>
</dbReference>
<dbReference type="GO" id="GO:0047804">
    <property type="term" value="F:cysteine-S-conjugate beta-lyase activity"/>
    <property type="evidence" value="ECO:0007669"/>
    <property type="project" value="UniProtKB-EC"/>
</dbReference>